<evidence type="ECO:0000256" key="1">
    <source>
        <dbReference type="SAM" id="Phobius"/>
    </source>
</evidence>
<keyword evidence="3" id="KW-1185">Reference proteome</keyword>
<dbReference type="EMBL" id="JACJJG010000136">
    <property type="protein sequence ID" value="MBM6674829.1"/>
    <property type="molecule type" value="Genomic_DNA"/>
</dbReference>
<reference evidence="2" key="2">
    <citation type="journal article" date="2021" name="Sci. Rep.">
        <title>The distribution of antibiotic resistance genes in chicken gut microbiota commensals.</title>
        <authorList>
            <person name="Juricova H."/>
            <person name="Matiasovicova J."/>
            <person name="Kubasova T."/>
            <person name="Cejkova D."/>
            <person name="Rychlik I."/>
        </authorList>
    </citation>
    <scope>NUCLEOTIDE SEQUENCE</scope>
    <source>
        <strain evidence="2">An824</strain>
    </source>
</reference>
<keyword evidence="1" id="KW-0472">Membrane</keyword>
<reference evidence="2" key="1">
    <citation type="submission" date="2020-08" db="EMBL/GenBank/DDBJ databases">
        <authorList>
            <person name="Cejkova D."/>
            <person name="Kubasova T."/>
            <person name="Jahodarova E."/>
            <person name="Rychlik I."/>
        </authorList>
    </citation>
    <scope>NUCLEOTIDE SEQUENCE</scope>
    <source>
        <strain evidence="2">An824</strain>
    </source>
</reference>
<gene>
    <name evidence="2" type="ORF">H6A34_13235</name>
</gene>
<proteinExistence type="predicted"/>
<sequence>MGFAYYTVKGSPELLAIREPQQDNKPKYPHLFFICGKNKKVKSLLPGIEWHIRLFYMRLLKVNIISIIFLAVATSGFAQTKINSVCRNIDGYWGDWIPTLGYEYELPRIKGTYANFVIYPASKHPSDYCVKVDIYNFNDRVDKKEKKRRIKEKQFYEYSGSIEFYLNDYYVPTTVRDWVAHWNGKMPTKYSHDGHTGKAAKRVVYPAKILIAPYKDKPKCYNIIFSEYGIAFTFN</sequence>
<keyword evidence="1" id="KW-1133">Transmembrane helix</keyword>
<dbReference type="Proteomes" id="UP000706891">
    <property type="component" value="Unassembled WGS sequence"/>
</dbReference>
<evidence type="ECO:0000313" key="3">
    <source>
        <dbReference type="Proteomes" id="UP000706891"/>
    </source>
</evidence>
<keyword evidence="1" id="KW-0812">Transmembrane</keyword>
<protein>
    <submittedName>
        <fullName evidence="2">Uncharacterized protein</fullName>
    </submittedName>
</protein>
<feature type="transmembrane region" description="Helical" evidence="1">
    <location>
        <begin position="59"/>
        <end position="78"/>
    </location>
</feature>
<organism evidence="2 3">
    <name type="scientific">Marseilla massiliensis</name>
    <dbReference type="NCBI Taxonomy" id="1841864"/>
    <lineage>
        <taxon>Bacteria</taxon>
        <taxon>Pseudomonadati</taxon>
        <taxon>Bacteroidota</taxon>
        <taxon>Bacteroidia</taxon>
        <taxon>Bacteroidales</taxon>
        <taxon>Prevotellaceae</taxon>
        <taxon>Marseilla</taxon>
    </lineage>
</organism>
<evidence type="ECO:0000313" key="2">
    <source>
        <dbReference type="EMBL" id="MBM6674829.1"/>
    </source>
</evidence>
<accession>A0A939B722</accession>
<dbReference type="AlphaFoldDB" id="A0A939B722"/>
<dbReference type="RefSeq" id="WP_205105903.1">
    <property type="nucleotide sequence ID" value="NZ_JACJJG010000136.1"/>
</dbReference>
<name>A0A939B722_9BACT</name>
<comment type="caution">
    <text evidence="2">The sequence shown here is derived from an EMBL/GenBank/DDBJ whole genome shotgun (WGS) entry which is preliminary data.</text>
</comment>